<name>A0A2V5I4S0_9EURO</name>
<feature type="domain" description="Acyclic terpene utilisation N-terminal" evidence="2">
    <location>
        <begin position="60"/>
        <end position="210"/>
    </location>
</feature>
<dbReference type="PANTHER" id="PTHR48228">
    <property type="entry name" value="SUCCINYL-COA--D-CITRAMALATE COA-TRANSFERASE"/>
    <property type="match status" value="1"/>
</dbReference>
<sequence>MEEFNILTPNAMLGYGYRTEHFWYGVEQFAPKAIIVDSGSTDGGPYKLGLNKMTCGRESYIRDLTPILQACFYRKIQVLIGSAGGDGSDLHVQEMLEIIRGIAHEHGFSFKVATISAGFSKDLLKDRITRGAVGPCGPVEELTIEDVDRALDLVAQMGAEPYLSALQSNPDIILGGRSYDPAPFAAFSMHHGVQPGVAWHMGKIMECGGICAIPKGRSMIATMRTDSFDLTPLAPSERCTPVSVAAHTLYEKTRPDQLPGPGGVLILDDASYEQLTPKTVRVRSAKFVPSTVYQVKLEGVEKLGYRTIFIGGIRDPILIGQIDEFLESVRRYTRNLFPQLDQSPDCRLLFHFYGRNGTMGPIEPTPIAGHELGILGEVVAPSQELSYTIANNARASILHMPYKNQVATAGNFASPLSPHETAAGPVFRFNIYHLVDLQAGEETSLFPVTLHTFHNPVTTEGHPGPGLTHEQRTQLAAEQLEPLFIKPVPSGTCKMLDIAKIIRSKNSGPFEVTFDIMFDSKEAYLRVKRANILTDTLIMNLYHLQPEDIITNMFFEPALAWKCTIRRPWEQGTVGERDTLGTQQHGPLLDIIVPKDNGEAIRNSGTKTRSHFSAKDSVEYIWNELDLPSEALDKLNLTGEGLGLPSSFKLGHLAQASIGLTGLLAAQIYASRKATTTIPQVTVPLQHAVIEFKSERLYTLAGNPAPSPWGPIGGLHRCADGYVRLHDSFSNHRDGAKALLECSRDADRREVSMKIGPWRAVDLESAAFDSKLVISALRSYSEWDVLPQARSISGFPIRLRKIADGPVGFSETMQQIEKLDKSLRGLRVLEMSRVIAAPLAGKTLAAHGADVLWVTSPSLPDLPTMDRDFGRGKRTVQIDMSTETGSDELFGLLDDAHVFIQGFRPGSLASRGLSSAALAERFRARGRRIICANMSAYGPTGPWSDRRGFDSLVQTCSGMNISEAEHFGAGEPARPTPCQALDHAGGYFLAAGVMAALHKQTTEGGSWEVDVSLAGVMKYLRSLGQWEGQSGFQERDYICTADVPEEFLETRASGFGDLTAVRHAVSIEGVAVGWDIMPKPLGSDKKEWL</sequence>
<dbReference type="Proteomes" id="UP000248817">
    <property type="component" value="Unassembled WGS sequence"/>
</dbReference>
<dbReference type="InterPro" id="IPR010839">
    <property type="entry name" value="AtuA_N"/>
</dbReference>
<dbReference type="Pfam" id="PF07287">
    <property type="entry name" value="AtuA"/>
    <property type="match status" value="1"/>
</dbReference>
<feature type="domain" description="DUF4387" evidence="3">
    <location>
        <begin position="496"/>
        <end position="591"/>
    </location>
</feature>
<evidence type="ECO:0000259" key="3">
    <source>
        <dbReference type="Pfam" id="PF14330"/>
    </source>
</evidence>
<evidence type="ECO:0000313" key="5">
    <source>
        <dbReference type="Proteomes" id="UP000248817"/>
    </source>
</evidence>
<evidence type="ECO:0000313" key="4">
    <source>
        <dbReference type="EMBL" id="PYI30072.1"/>
    </source>
</evidence>
<dbReference type="PANTHER" id="PTHR48228:SF4">
    <property type="entry name" value="BLR3030 PROTEIN"/>
    <property type="match status" value="1"/>
</dbReference>
<dbReference type="InterPro" id="IPR003673">
    <property type="entry name" value="CoA-Trfase_fam_III"/>
</dbReference>
<gene>
    <name evidence="4" type="ORF">BP00DRAFT_458142</name>
</gene>
<evidence type="ECO:0000256" key="1">
    <source>
        <dbReference type="ARBA" id="ARBA00008383"/>
    </source>
</evidence>
<dbReference type="EMBL" id="KZ825521">
    <property type="protein sequence ID" value="PYI30072.1"/>
    <property type="molecule type" value="Genomic_DNA"/>
</dbReference>
<evidence type="ECO:0000259" key="2">
    <source>
        <dbReference type="Pfam" id="PF07287"/>
    </source>
</evidence>
<dbReference type="Pfam" id="PF14330">
    <property type="entry name" value="DUF4387"/>
    <property type="match status" value="1"/>
</dbReference>
<dbReference type="Gene3D" id="3.40.50.10540">
    <property type="entry name" value="Crotonobetainyl-coa:carnitine coa-transferase, domain 1"/>
    <property type="match status" value="1"/>
</dbReference>
<keyword evidence="5" id="KW-1185">Reference proteome</keyword>
<dbReference type="InterPro" id="IPR023606">
    <property type="entry name" value="CoA-Trfase_III_dom_1_sf"/>
</dbReference>
<organism evidence="4 5">
    <name type="scientific">Aspergillus indologenus CBS 114.80</name>
    <dbReference type="NCBI Taxonomy" id="1450541"/>
    <lineage>
        <taxon>Eukaryota</taxon>
        <taxon>Fungi</taxon>
        <taxon>Dikarya</taxon>
        <taxon>Ascomycota</taxon>
        <taxon>Pezizomycotina</taxon>
        <taxon>Eurotiomycetes</taxon>
        <taxon>Eurotiomycetidae</taxon>
        <taxon>Eurotiales</taxon>
        <taxon>Aspergillaceae</taxon>
        <taxon>Aspergillus</taxon>
        <taxon>Aspergillus subgen. Circumdati</taxon>
    </lineage>
</organism>
<protein>
    <submittedName>
        <fullName evidence="4">CAIB/BAIF family enzyme</fullName>
    </submittedName>
</protein>
<comment type="similarity">
    <text evidence="1">Belongs to the CoA-transferase III family.</text>
</comment>
<reference evidence="4 5" key="1">
    <citation type="submission" date="2018-02" db="EMBL/GenBank/DDBJ databases">
        <title>The genomes of Aspergillus section Nigri reveals drivers in fungal speciation.</title>
        <authorList>
            <consortium name="DOE Joint Genome Institute"/>
            <person name="Vesth T.C."/>
            <person name="Nybo J."/>
            <person name="Theobald S."/>
            <person name="Brandl J."/>
            <person name="Frisvad J.C."/>
            <person name="Nielsen K.F."/>
            <person name="Lyhne E.K."/>
            <person name="Kogle M.E."/>
            <person name="Kuo A."/>
            <person name="Riley R."/>
            <person name="Clum A."/>
            <person name="Nolan M."/>
            <person name="Lipzen A."/>
            <person name="Salamov A."/>
            <person name="Henrissat B."/>
            <person name="Wiebenga A."/>
            <person name="De vries R.P."/>
            <person name="Grigoriev I.V."/>
            <person name="Mortensen U.H."/>
            <person name="Andersen M.R."/>
            <person name="Baker S.E."/>
        </authorList>
    </citation>
    <scope>NUCLEOTIDE SEQUENCE [LARGE SCALE GENOMIC DNA]</scope>
    <source>
        <strain evidence="4 5">CBS 114.80</strain>
    </source>
</reference>
<dbReference type="AlphaFoldDB" id="A0A2V5I4S0"/>
<dbReference type="GO" id="GO:0003824">
    <property type="term" value="F:catalytic activity"/>
    <property type="evidence" value="ECO:0007669"/>
    <property type="project" value="InterPro"/>
</dbReference>
<dbReference type="Pfam" id="PF02515">
    <property type="entry name" value="CoA_transf_3"/>
    <property type="match status" value="1"/>
</dbReference>
<dbReference type="InterPro" id="IPR025496">
    <property type="entry name" value="DUF4387"/>
</dbReference>
<dbReference type="InterPro" id="IPR050509">
    <property type="entry name" value="CoA-transferase_III"/>
</dbReference>
<proteinExistence type="inferred from homology"/>
<dbReference type="SUPFAM" id="SSF89796">
    <property type="entry name" value="CoA-transferase family III (CaiB/BaiF)"/>
    <property type="match status" value="2"/>
</dbReference>
<accession>A0A2V5I4S0</accession>